<organism evidence="1 2">
    <name type="scientific">Thermaerobacter composti</name>
    <dbReference type="NCBI Taxonomy" id="554949"/>
    <lineage>
        <taxon>Bacteria</taxon>
        <taxon>Bacillati</taxon>
        <taxon>Bacillota</taxon>
        <taxon>Clostridia</taxon>
        <taxon>Eubacteriales</taxon>
        <taxon>Clostridiales Family XVII. Incertae Sedis</taxon>
        <taxon>Thermaerobacter</taxon>
    </lineage>
</organism>
<dbReference type="RefSeq" id="WP_318750619.1">
    <property type="nucleotide sequence ID" value="NZ_CP132508.1"/>
</dbReference>
<accession>A0ABZ0QMZ3</accession>
<dbReference type="EMBL" id="CP132508">
    <property type="protein sequence ID" value="WPD18854.1"/>
    <property type="molecule type" value="Genomic_DNA"/>
</dbReference>
<dbReference type="Proteomes" id="UP001304683">
    <property type="component" value="Chromosome"/>
</dbReference>
<name>A0ABZ0QMZ3_9FIRM</name>
<keyword evidence="2" id="KW-1185">Reference proteome</keyword>
<sequence length="63" mass="6648">MIGGRGGGTLPADVYPPSVPARHEGFFLAAACPNPKGLERPPSVEAEELLRVLEQHTAAVRRG</sequence>
<protein>
    <submittedName>
        <fullName evidence="1">Uncharacterized protein</fullName>
    </submittedName>
</protein>
<evidence type="ECO:0000313" key="1">
    <source>
        <dbReference type="EMBL" id="WPD18854.1"/>
    </source>
</evidence>
<proteinExistence type="predicted"/>
<gene>
    <name evidence="1" type="ORF">Q5761_10900</name>
</gene>
<reference evidence="1 2" key="1">
    <citation type="submission" date="2023-08" db="EMBL/GenBank/DDBJ databases">
        <title>Genome sequence of Thermaerobacter compostii strain Ins1, a spore-forming filamentous bacterium isolated from a deep geothermal reservoir.</title>
        <authorList>
            <person name="Bregnard D."/>
            <person name="Gonzalez D."/>
            <person name="Junier P."/>
        </authorList>
    </citation>
    <scope>NUCLEOTIDE SEQUENCE [LARGE SCALE GENOMIC DNA]</scope>
    <source>
        <strain evidence="1 2">Ins1</strain>
    </source>
</reference>
<evidence type="ECO:0000313" key="2">
    <source>
        <dbReference type="Proteomes" id="UP001304683"/>
    </source>
</evidence>